<name>A0A0C7N7Z4_9SACH</name>
<dbReference type="AlphaFoldDB" id="A0A0C7N7Z4"/>
<dbReference type="InterPro" id="IPR015159">
    <property type="entry name" value="Rec107"/>
</dbReference>
<dbReference type="GO" id="GO:0000794">
    <property type="term" value="C:condensed nuclear chromosome"/>
    <property type="evidence" value="ECO:0007669"/>
    <property type="project" value="InterPro"/>
</dbReference>
<gene>
    <name evidence="2" type="ORF">LALA0_S06e01156g</name>
</gene>
<reference evidence="2 3" key="1">
    <citation type="submission" date="2014-12" db="EMBL/GenBank/DDBJ databases">
        <authorList>
            <person name="Neuveglise Cecile"/>
        </authorList>
    </citation>
    <scope>NUCLEOTIDE SEQUENCE [LARGE SCALE GENOMIC DNA]</scope>
    <source>
        <strain evidence="2 3">CBS 12615</strain>
    </source>
</reference>
<evidence type="ECO:0000313" key="3">
    <source>
        <dbReference type="Proteomes" id="UP000054304"/>
    </source>
</evidence>
<dbReference type="OrthoDB" id="3997928at2759"/>
<evidence type="ECO:0000256" key="1">
    <source>
        <dbReference type="SAM" id="MobiDB-lite"/>
    </source>
</evidence>
<dbReference type="Proteomes" id="UP000054304">
    <property type="component" value="Unassembled WGS sequence"/>
</dbReference>
<dbReference type="GO" id="GO:0007131">
    <property type="term" value="P:reciprocal meiotic recombination"/>
    <property type="evidence" value="ECO:0007669"/>
    <property type="project" value="InterPro"/>
</dbReference>
<dbReference type="RefSeq" id="XP_022628902.1">
    <property type="nucleotide sequence ID" value="XM_022771728.1"/>
</dbReference>
<sequence length="353" mass="39340">MSDSNVPTECSTPRPSMCEETDRQILKWAGKLELESIDLRDKSSRLFQMLETNSRLLKSSHEKVALATAGLGDLKELQEQVKQVSQHLETFAKAQTANEASVKTFYQNLGDLSTKNVALRSSEIERIALNNEDRIDQIMHRFNNQAHATLAEQSAQNVACNVRAESAFTNLLGQTVAASQVLKSVSAETARNSDRMVALEEQVGILKGSISALCEFKKEVTGVEELKDEMKTLKELKSDIASLRKSTQGLDVLSSFKAEVEELRSLKTDADAVLNLRMEISALRKLIVTTLREKEHKPQELMSKLSPKSIHKVSKPVSRQLPKRTQTTAGTRWIIPWDEVSDNDSATLMSSEL</sequence>
<organism evidence="2 3">
    <name type="scientific">Lachancea lanzarotensis</name>
    <dbReference type="NCBI Taxonomy" id="1245769"/>
    <lineage>
        <taxon>Eukaryota</taxon>
        <taxon>Fungi</taxon>
        <taxon>Dikarya</taxon>
        <taxon>Ascomycota</taxon>
        <taxon>Saccharomycotina</taxon>
        <taxon>Saccharomycetes</taxon>
        <taxon>Saccharomycetales</taxon>
        <taxon>Saccharomycetaceae</taxon>
        <taxon>Lachancea</taxon>
    </lineage>
</organism>
<evidence type="ECO:0000313" key="2">
    <source>
        <dbReference type="EMBL" id="CEP62678.1"/>
    </source>
</evidence>
<dbReference type="STRING" id="1245769.A0A0C7N7Z4"/>
<protein>
    <submittedName>
        <fullName evidence="2">LALA0S06e01156g1_1</fullName>
    </submittedName>
</protein>
<proteinExistence type="predicted"/>
<keyword evidence="3" id="KW-1185">Reference proteome</keyword>
<dbReference type="HOGENOM" id="CLU_785427_0_0_1"/>
<accession>A0A0C7N7Z4</accession>
<dbReference type="Pfam" id="PF09074">
    <property type="entry name" value="Mer2"/>
    <property type="match status" value="1"/>
</dbReference>
<feature type="region of interest" description="Disordered" evidence="1">
    <location>
        <begin position="298"/>
        <end position="325"/>
    </location>
</feature>
<dbReference type="GeneID" id="34686148"/>
<dbReference type="EMBL" id="LN736365">
    <property type="protein sequence ID" value="CEP62678.1"/>
    <property type="molecule type" value="Genomic_DNA"/>
</dbReference>